<keyword evidence="4" id="KW-0804">Transcription</keyword>
<accession>A0ABV6VSU6</accession>
<evidence type="ECO:0000256" key="3">
    <source>
        <dbReference type="ARBA" id="ARBA00023125"/>
    </source>
</evidence>
<dbReference type="InterPro" id="IPR050389">
    <property type="entry name" value="LysR-type_TF"/>
</dbReference>
<comment type="caution">
    <text evidence="6">The sequence shown here is derived from an EMBL/GenBank/DDBJ whole genome shotgun (WGS) entry which is preliminary data.</text>
</comment>
<sequence length="311" mass="32726">MQLPDLNLLPALDALLRAGSVAGAAAELNVSASAMSRTLGRLRRVVGDPLLVPSGRGLQLTPRARELQPQVQAALASALTALRPPAGVELATLEREFTIRTNDGVASVLGPALAARCAAEAPGIRLRLLPEGDEDPVDLRRDIDLDVGALPPLPPDVCSRDLVEYRYLAVARADAWYAGEPLTAERFAALPHITTSRRGRVHSVVDQRLAELDLRRDVLATVPTYGAACWFALESDALALVPDGVAAQAARHLPLAVLDIPLDLPPVRLGMAWQLRLDADPAHRWLRATLAEIAADGGGGAGDGDGAGDGA</sequence>
<dbReference type="Gene3D" id="3.40.190.10">
    <property type="entry name" value="Periplasmic binding protein-like II"/>
    <property type="match status" value="2"/>
</dbReference>
<protein>
    <submittedName>
        <fullName evidence="6">LysR family transcriptional regulator</fullName>
    </submittedName>
</protein>
<reference evidence="6 7" key="1">
    <citation type="submission" date="2024-09" db="EMBL/GenBank/DDBJ databases">
        <authorList>
            <person name="Lee S.D."/>
        </authorList>
    </citation>
    <scope>NUCLEOTIDE SEQUENCE [LARGE SCALE GENOMIC DNA]</scope>
    <source>
        <strain evidence="6 7">N8-3</strain>
    </source>
</reference>
<evidence type="ECO:0000256" key="1">
    <source>
        <dbReference type="ARBA" id="ARBA00009437"/>
    </source>
</evidence>
<evidence type="ECO:0000256" key="2">
    <source>
        <dbReference type="ARBA" id="ARBA00023015"/>
    </source>
</evidence>
<evidence type="ECO:0000256" key="4">
    <source>
        <dbReference type="ARBA" id="ARBA00023163"/>
    </source>
</evidence>
<dbReference type="PANTHER" id="PTHR30118:SF15">
    <property type="entry name" value="TRANSCRIPTIONAL REGULATORY PROTEIN"/>
    <property type="match status" value="1"/>
</dbReference>
<dbReference type="PANTHER" id="PTHR30118">
    <property type="entry name" value="HTH-TYPE TRANSCRIPTIONAL REGULATOR LEUO-RELATED"/>
    <property type="match status" value="1"/>
</dbReference>
<feature type="domain" description="HTH lysR-type" evidence="5">
    <location>
        <begin position="4"/>
        <end position="61"/>
    </location>
</feature>
<dbReference type="SUPFAM" id="SSF53850">
    <property type="entry name" value="Periplasmic binding protein-like II"/>
    <property type="match status" value="1"/>
</dbReference>
<dbReference type="SUPFAM" id="SSF46785">
    <property type="entry name" value="Winged helix' DNA-binding domain"/>
    <property type="match status" value="1"/>
</dbReference>
<evidence type="ECO:0000313" key="7">
    <source>
        <dbReference type="Proteomes" id="UP001592531"/>
    </source>
</evidence>
<evidence type="ECO:0000313" key="6">
    <source>
        <dbReference type="EMBL" id="MFC1416602.1"/>
    </source>
</evidence>
<evidence type="ECO:0000259" key="5">
    <source>
        <dbReference type="PROSITE" id="PS50931"/>
    </source>
</evidence>
<name>A0ABV6VSU6_9ACTN</name>
<keyword evidence="2" id="KW-0805">Transcription regulation</keyword>
<keyword evidence="3" id="KW-0238">DNA-binding</keyword>
<organism evidence="6 7">
    <name type="scientific">Streptacidiphilus cavernicola</name>
    <dbReference type="NCBI Taxonomy" id="3342716"/>
    <lineage>
        <taxon>Bacteria</taxon>
        <taxon>Bacillati</taxon>
        <taxon>Actinomycetota</taxon>
        <taxon>Actinomycetes</taxon>
        <taxon>Kitasatosporales</taxon>
        <taxon>Streptomycetaceae</taxon>
        <taxon>Streptacidiphilus</taxon>
    </lineage>
</organism>
<dbReference type="Pfam" id="PF03466">
    <property type="entry name" value="LysR_substrate"/>
    <property type="match status" value="1"/>
</dbReference>
<dbReference type="EMBL" id="JBHFAB010000004">
    <property type="protein sequence ID" value="MFC1416602.1"/>
    <property type="molecule type" value="Genomic_DNA"/>
</dbReference>
<dbReference type="InterPro" id="IPR005119">
    <property type="entry name" value="LysR_subst-bd"/>
</dbReference>
<proteinExistence type="inferred from homology"/>
<dbReference type="InterPro" id="IPR000847">
    <property type="entry name" value="LysR_HTH_N"/>
</dbReference>
<dbReference type="Pfam" id="PF00126">
    <property type="entry name" value="HTH_1"/>
    <property type="match status" value="1"/>
</dbReference>
<dbReference type="Proteomes" id="UP001592531">
    <property type="component" value="Unassembled WGS sequence"/>
</dbReference>
<dbReference type="Gene3D" id="1.10.10.10">
    <property type="entry name" value="Winged helix-like DNA-binding domain superfamily/Winged helix DNA-binding domain"/>
    <property type="match status" value="1"/>
</dbReference>
<keyword evidence="7" id="KW-1185">Reference proteome</keyword>
<dbReference type="InterPro" id="IPR036390">
    <property type="entry name" value="WH_DNA-bd_sf"/>
</dbReference>
<dbReference type="RefSeq" id="WP_380533947.1">
    <property type="nucleotide sequence ID" value="NZ_JBHFAB010000004.1"/>
</dbReference>
<comment type="similarity">
    <text evidence="1">Belongs to the LysR transcriptional regulatory family.</text>
</comment>
<gene>
    <name evidence="6" type="ORF">ACEZDE_08110</name>
</gene>
<dbReference type="PROSITE" id="PS50931">
    <property type="entry name" value="HTH_LYSR"/>
    <property type="match status" value="1"/>
</dbReference>
<dbReference type="InterPro" id="IPR036388">
    <property type="entry name" value="WH-like_DNA-bd_sf"/>
</dbReference>